<organism evidence="1 2">
    <name type="scientific">[Candida] jaroonii</name>
    <dbReference type="NCBI Taxonomy" id="467808"/>
    <lineage>
        <taxon>Eukaryota</taxon>
        <taxon>Fungi</taxon>
        <taxon>Dikarya</taxon>
        <taxon>Ascomycota</taxon>
        <taxon>Saccharomycotina</taxon>
        <taxon>Pichiomycetes</taxon>
        <taxon>Debaryomycetaceae</taxon>
        <taxon>Yamadazyma</taxon>
    </lineage>
</organism>
<evidence type="ECO:0000313" key="1">
    <source>
        <dbReference type="EMBL" id="CAH6718746.1"/>
    </source>
</evidence>
<accession>A0ACA9Y1N2</accession>
<dbReference type="Proteomes" id="UP001152531">
    <property type="component" value="Unassembled WGS sequence"/>
</dbReference>
<comment type="caution">
    <text evidence="1">The sequence shown here is derived from an EMBL/GenBank/DDBJ whole genome shotgun (WGS) entry which is preliminary data.</text>
</comment>
<gene>
    <name evidence="1" type="ORF">CLIB1444_01S13608</name>
</gene>
<name>A0ACA9Y1N2_9ASCO</name>
<keyword evidence="2" id="KW-1185">Reference proteome</keyword>
<dbReference type="EMBL" id="CALSDN010000001">
    <property type="protein sequence ID" value="CAH6718746.1"/>
    <property type="molecule type" value="Genomic_DNA"/>
</dbReference>
<sequence length="152" mass="17843">MSVIIRPVEAKDKSNWIKLWCDPSESYLKFYKSVDKVTPEITESTWQRFFDEKEPVYCAVAEVDGEVIGFTHYLTHRDTWMIKDTLYLNDLYVSPQNRLSGVGRKLIEYVYNETDKLGAGKCYWCTQFENHRAQLLYTKVGVSMGMLLYCRP</sequence>
<proteinExistence type="predicted"/>
<evidence type="ECO:0000313" key="2">
    <source>
        <dbReference type="Proteomes" id="UP001152531"/>
    </source>
</evidence>
<reference evidence="1" key="1">
    <citation type="submission" date="2022-06" db="EMBL/GenBank/DDBJ databases">
        <authorList>
            <person name="Legras J.-L."/>
            <person name="Devillers H."/>
            <person name="Grondin C."/>
        </authorList>
    </citation>
    <scope>NUCLEOTIDE SEQUENCE</scope>
    <source>
        <strain evidence="1">CLIB 1444</strain>
    </source>
</reference>
<protein>
    <submittedName>
        <fullName evidence="1">D-amino-acid N-acetyltransferase Hpa3p</fullName>
    </submittedName>
</protein>